<dbReference type="GeneID" id="36401347"/>
<reference evidence="2" key="1">
    <citation type="submission" date="2014-09" db="EMBL/GenBank/DDBJ databases">
        <authorList>
            <person name="Sharma Rahul"/>
            <person name="Thines Marco"/>
        </authorList>
    </citation>
    <scope>NUCLEOTIDE SEQUENCE [LARGE SCALE GENOMIC DNA]</scope>
</reference>
<dbReference type="EMBL" id="CCYD01002939">
    <property type="protein sequence ID" value="CEG48472.1"/>
    <property type="molecule type" value="Genomic_DNA"/>
</dbReference>
<evidence type="ECO:0000313" key="2">
    <source>
        <dbReference type="Proteomes" id="UP000054928"/>
    </source>
</evidence>
<proteinExistence type="predicted"/>
<evidence type="ECO:0000313" key="1">
    <source>
        <dbReference type="EMBL" id="CEG48472.1"/>
    </source>
</evidence>
<organism evidence="1 2">
    <name type="scientific">Plasmopara halstedii</name>
    <name type="common">Downy mildew of sunflower</name>
    <dbReference type="NCBI Taxonomy" id="4781"/>
    <lineage>
        <taxon>Eukaryota</taxon>
        <taxon>Sar</taxon>
        <taxon>Stramenopiles</taxon>
        <taxon>Oomycota</taxon>
        <taxon>Peronosporomycetes</taxon>
        <taxon>Peronosporales</taxon>
        <taxon>Peronosporaceae</taxon>
        <taxon>Plasmopara</taxon>
    </lineage>
</organism>
<protein>
    <submittedName>
        <fullName evidence="1">Uncharacterized protein</fullName>
    </submittedName>
</protein>
<accession>A0A0P1B149</accession>
<name>A0A0P1B149_PLAHL</name>
<sequence>MHQYITQLRSEFHTQNEDLKNVVRLQHDDLRVVVWSKNEVLEAELKAELRATVQTINDLKRAVNSLYARESEDGTIDFNQLAQVRYASSVDSADIEEAVQQNVNEVAIKKDAQLAEDRLKEIEEVFQQNEAIYSPSLSPPWS</sequence>
<dbReference type="RefSeq" id="XP_024584841.1">
    <property type="nucleotide sequence ID" value="XM_024719553.1"/>
</dbReference>
<keyword evidence="2" id="KW-1185">Reference proteome</keyword>
<dbReference type="AlphaFoldDB" id="A0A0P1B149"/>
<dbReference type="Proteomes" id="UP000054928">
    <property type="component" value="Unassembled WGS sequence"/>
</dbReference>